<dbReference type="EMBL" id="AP018449">
    <property type="protein sequence ID" value="BBB92449.1"/>
    <property type="molecule type" value="Genomic_DNA"/>
</dbReference>
<dbReference type="OrthoDB" id="9782993at2"/>
<dbReference type="RefSeq" id="WP_126309319.1">
    <property type="nucleotide sequence ID" value="NZ_AP018449.1"/>
</dbReference>
<dbReference type="Proteomes" id="UP000276437">
    <property type="component" value="Chromosome"/>
</dbReference>
<evidence type="ECO:0000313" key="3">
    <source>
        <dbReference type="Proteomes" id="UP000276437"/>
    </source>
</evidence>
<dbReference type="InterPro" id="IPR007159">
    <property type="entry name" value="SpoVT-AbrB_dom"/>
</dbReference>
<accession>A0A348AN01</accession>
<proteinExistence type="predicted"/>
<evidence type="ECO:0000259" key="1">
    <source>
        <dbReference type="SMART" id="SM00966"/>
    </source>
</evidence>
<keyword evidence="3" id="KW-1185">Reference proteome</keyword>
<dbReference type="SUPFAM" id="SSF89447">
    <property type="entry name" value="AbrB/MazE/MraZ-like"/>
    <property type="match status" value="1"/>
</dbReference>
<dbReference type="Gene3D" id="2.10.260.10">
    <property type="match status" value="1"/>
</dbReference>
<dbReference type="InterPro" id="IPR037914">
    <property type="entry name" value="SpoVT-AbrB_sf"/>
</dbReference>
<organism evidence="2 3">
    <name type="scientific">Methylomusa anaerophila</name>
    <dbReference type="NCBI Taxonomy" id="1930071"/>
    <lineage>
        <taxon>Bacteria</taxon>
        <taxon>Bacillati</taxon>
        <taxon>Bacillota</taxon>
        <taxon>Negativicutes</taxon>
        <taxon>Selenomonadales</taxon>
        <taxon>Sporomusaceae</taxon>
        <taxon>Methylomusa</taxon>
    </lineage>
</organism>
<dbReference type="GO" id="GO:0003677">
    <property type="term" value="F:DNA binding"/>
    <property type="evidence" value="ECO:0007669"/>
    <property type="project" value="InterPro"/>
</dbReference>
<evidence type="ECO:0000313" key="2">
    <source>
        <dbReference type="EMBL" id="BBB92449.1"/>
    </source>
</evidence>
<dbReference type="AlphaFoldDB" id="A0A348AN01"/>
<name>A0A348AN01_9FIRM</name>
<dbReference type="KEGG" id="mana:MAMMFC1_03142"/>
<dbReference type="Pfam" id="PF04014">
    <property type="entry name" value="MazE_antitoxin"/>
    <property type="match status" value="1"/>
</dbReference>
<dbReference type="SMART" id="SM00966">
    <property type="entry name" value="SpoVT_AbrB"/>
    <property type="match status" value="1"/>
</dbReference>
<gene>
    <name evidence="2" type="primary">abrB_4</name>
    <name evidence="2" type="ORF">MAMMFC1_03142</name>
</gene>
<protein>
    <submittedName>
        <fullName evidence="2">Transition state regulatory protein AbrB</fullName>
    </submittedName>
</protein>
<feature type="domain" description="SpoVT-AbrB" evidence="1">
    <location>
        <begin position="7"/>
        <end position="51"/>
    </location>
</feature>
<reference evidence="2 3" key="1">
    <citation type="journal article" date="2018" name="Int. J. Syst. Evol. Microbiol.">
        <title>Methylomusa anaerophila gen. nov., sp. nov., an anaerobic methanol-utilizing bacterium isolated from a microbial fuel cell.</title>
        <authorList>
            <person name="Amano N."/>
            <person name="Yamamuro A."/>
            <person name="Miyahara M."/>
            <person name="Kouzuma A."/>
            <person name="Abe T."/>
            <person name="Watanabe K."/>
        </authorList>
    </citation>
    <scope>NUCLEOTIDE SEQUENCE [LARGE SCALE GENOMIC DNA]</scope>
    <source>
        <strain evidence="2 3">MMFC1</strain>
    </source>
</reference>
<sequence length="80" mass="8898">MLAVTKRKVDELGRIVLPIELRTNLSIESGDSLDICTDERGNIILHKSIDRCVFCRATSSLTLVMDKCVCLSCKNTINNT</sequence>
<dbReference type="NCBIfam" id="TIGR01439">
    <property type="entry name" value="lp_hng_hel_AbrB"/>
    <property type="match status" value="1"/>
</dbReference>